<reference evidence="1" key="2">
    <citation type="submission" date="2014-02" db="EMBL/GenBank/DDBJ databases">
        <title>Annotation of the Genome Sequence of Fusarium oxysporum HDV247.</title>
        <authorList>
            <consortium name="The Broad Institute Genomics Platform"/>
            <person name="Ma L.-J."/>
            <person name="Corby-Kistler H."/>
            <person name="Broz K."/>
            <person name="Gale L.R."/>
            <person name="Jonkers W."/>
            <person name="O'Donnell K."/>
            <person name="Ploetz R."/>
            <person name="Steinberg C."/>
            <person name="Schwartz D.C."/>
            <person name="VanEtten H."/>
            <person name="Zhou S."/>
            <person name="Young S.K."/>
            <person name="Zeng Q."/>
            <person name="Gargeya S."/>
            <person name="Fitzgerald M."/>
            <person name="Abouelleil A."/>
            <person name="Alvarado L."/>
            <person name="Chapman S.B."/>
            <person name="Gainer-Dewar J."/>
            <person name="Goldberg J."/>
            <person name="Griggs A."/>
            <person name="Gujja S."/>
            <person name="Hansen M."/>
            <person name="Howarth C."/>
            <person name="Imamovic A."/>
            <person name="Ireland A."/>
            <person name="Larimer J."/>
            <person name="McCowan C."/>
            <person name="Murphy C."/>
            <person name="Pearson M."/>
            <person name="Poon T.W."/>
            <person name="Priest M."/>
            <person name="Roberts A."/>
            <person name="Saif S."/>
            <person name="Shea T."/>
            <person name="Sykes S."/>
            <person name="Wortman J."/>
            <person name="Nusbaum C."/>
            <person name="Birren B."/>
        </authorList>
    </citation>
    <scope>NUCLEOTIDE SEQUENCE</scope>
    <source>
        <strain evidence="1">HDV247</strain>
    </source>
</reference>
<dbReference type="EMBL" id="KI981314">
    <property type="protein sequence ID" value="EXA28645.1"/>
    <property type="molecule type" value="Genomic_DNA"/>
</dbReference>
<dbReference type="AlphaFoldDB" id="W9NL81"/>
<proteinExistence type="predicted"/>
<accession>W9NL81</accession>
<dbReference type="HOGENOM" id="CLU_3068728_0_0_1"/>
<gene>
    <name evidence="1" type="ORF">FOVG_19761</name>
</gene>
<protein>
    <submittedName>
        <fullName evidence="1">Uncharacterized protein</fullName>
    </submittedName>
</protein>
<dbReference type="Proteomes" id="UP000030751">
    <property type="component" value="Unassembled WGS sequence"/>
</dbReference>
<reference evidence="1" key="1">
    <citation type="submission" date="2011-10" db="EMBL/GenBank/DDBJ databases">
        <title>The Genome Sequence of Fusarium oxysporum HDV247.</title>
        <authorList>
            <consortium name="The Broad Institute Genome Sequencing Platform"/>
            <person name="Ma L.-J."/>
            <person name="Gale L.R."/>
            <person name="Schwartz D.C."/>
            <person name="Zhou S."/>
            <person name="Corby-Kistler H."/>
            <person name="Young S.K."/>
            <person name="Zeng Q."/>
            <person name="Gargeya S."/>
            <person name="Fitzgerald M."/>
            <person name="Haas B."/>
            <person name="Abouelleil A."/>
            <person name="Alvarado L."/>
            <person name="Arachchi H.M."/>
            <person name="Berlin A."/>
            <person name="Brown A."/>
            <person name="Chapman S.B."/>
            <person name="Chen Z."/>
            <person name="Dunbar C."/>
            <person name="Freedman E."/>
            <person name="Gearin G."/>
            <person name="Goldberg J."/>
            <person name="Griggs A."/>
            <person name="Gujja S."/>
            <person name="Heiman D."/>
            <person name="Howarth C."/>
            <person name="Larson L."/>
            <person name="Lui A."/>
            <person name="MacDonald P.J.P."/>
            <person name="Montmayeur A."/>
            <person name="Murphy C."/>
            <person name="Neiman D."/>
            <person name="Pearson M."/>
            <person name="Priest M."/>
            <person name="Roberts A."/>
            <person name="Saif S."/>
            <person name="Shea T."/>
            <person name="Shenoy N."/>
            <person name="Sisk P."/>
            <person name="Stolte C."/>
            <person name="Sykes S."/>
            <person name="Wortman J."/>
            <person name="Nusbaum C."/>
            <person name="Birren B."/>
        </authorList>
    </citation>
    <scope>NUCLEOTIDE SEQUENCE [LARGE SCALE GENOMIC DNA]</scope>
    <source>
        <strain evidence="1">HDV247</strain>
    </source>
</reference>
<name>W9NL81_FUSOX</name>
<organism evidence="1">
    <name type="scientific">Fusarium oxysporum f. sp. pisi HDV247</name>
    <dbReference type="NCBI Taxonomy" id="1080344"/>
    <lineage>
        <taxon>Eukaryota</taxon>
        <taxon>Fungi</taxon>
        <taxon>Dikarya</taxon>
        <taxon>Ascomycota</taxon>
        <taxon>Pezizomycotina</taxon>
        <taxon>Sordariomycetes</taxon>
        <taxon>Hypocreomycetidae</taxon>
        <taxon>Hypocreales</taxon>
        <taxon>Nectriaceae</taxon>
        <taxon>Fusarium</taxon>
        <taxon>Fusarium oxysporum species complex</taxon>
    </lineage>
</organism>
<sequence>MIWTPASSSGETDLGMASHFPISASSLLHTMYQIPIPQKVLTRSGLKQKVFGT</sequence>
<evidence type="ECO:0000313" key="1">
    <source>
        <dbReference type="EMBL" id="EXA28645.1"/>
    </source>
</evidence>